<evidence type="ECO:0000313" key="2">
    <source>
        <dbReference type="EMBL" id="OWF39985.1"/>
    </source>
</evidence>
<dbReference type="AlphaFoldDB" id="A0A210PU52"/>
<evidence type="ECO:0000313" key="3">
    <source>
        <dbReference type="Proteomes" id="UP000242188"/>
    </source>
</evidence>
<keyword evidence="3" id="KW-1185">Reference proteome</keyword>
<dbReference type="Proteomes" id="UP000242188">
    <property type="component" value="Unassembled WGS sequence"/>
</dbReference>
<protein>
    <submittedName>
        <fullName evidence="2">Uncharacterized protein</fullName>
    </submittedName>
</protein>
<keyword evidence="1" id="KW-0732">Signal</keyword>
<proteinExistence type="predicted"/>
<dbReference type="OrthoDB" id="10462551at2759"/>
<gene>
    <name evidence="2" type="ORF">KP79_PYT19672</name>
</gene>
<reference evidence="2 3" key="1">
    <citation type="journal article" date="2017" name="Nat. Ecol. Evol.">
        <title>Scallop genome provides insights into evolution of bilaterian karyotype and development.</title>
        <authorList>
            <person name="Wang S."/>
            <person name="Zhang J."/>
            <person name="Jiao W."/>
            <person name="Li J."/>
            <person name="Xun X."/>
            <person name="Sun Y."/>
            <person name="Guo X."/>
            <person name="Huan P."/>
            <person name="Dong B."/>
            <person name="Zhang L."/>
            <person name="Hu X."/>
            <person name="Sun X."/>
            <person name="Wang J."/>
            <person name="Zhao C."/>
            <person name="Wang Y."/>
            <person name="Wang D."/>
            <person name="Huang X."/>
            <person name="Wang R."/>
            <person name="Lv J."/>
            <person name="Li Y."/>
            <person name="Zhang Z."/>
            <person name="Liu B."/>
            <person name="Lu W."/>
            <person name="Hui Y."/>
            <person name="Liang J."/>
            <person name="Zhou Z."/>
            <person name="Hou R."/>
            <person name="Li X."/>
            <person name="Liu Y."/>
            <person name="Li H."/>
            <person name="Ning X."/>
            <person name="Lin Y."/>
            <person name="Zhao L."/>
            <person name="Xing Q."/>
            <person name="Dou J."/>
            <person name="Li Y."/>
            <person name="Mao J."/>
            <person name="Guo H."/>
            <person name="Dou H."/>
            <person name="Li T."/>
            <person name="Mu C."/>
            <person name="Jiang W."/>
            <person name="Fu Q."/>
            <person name="Fu X."/>
            <person name="Miao Y."/>
            <person name="Liu J."/>
            <person name="Yu Q."/>
            <person name="Li R."/>
            <person name="Liao H."/>
            <person name="Li X."/>
            <person name="Kong Y."/>
            <person name="Jiang Z."/>
            <person name="Chourrout D."/>
            <person name="Li R."/>
            <person name="Bao Z."/>
        </authorList>
    </citation>
    <scope>NUCLEOTIDE SEQUENCE [LARGE SCALE GENOMIC DNA]</scope>
    <source>
        <strain evidence="2 3">PY_sf001</strain>
    </source>
</reference>
<accession>A0A210PU52</accession>
<feature type="signal peptide" evidence="1">
    <location>
        <begin position="1"/>
        <end position="22"/>
    </location>
</feature>
<feature type="chain" id="PRO_5013278835" evidence="1">
    <location>
        <begin position="23"/>
        <end position="108"/>
    </location>
</feature>
<evidence type="ECO:0000256" key="1">
    <source>
        <dbReference type="SAM" id="SignalP"/>
    </source>
</evidence>
<sequence length="108" mass="11686">MTKMATLYFAMAIVCFLIVCEARSQPHMAPTLETPSLTTGLDEVTTSEINTDKQTNGIKKSLAKSILNVILSTICGKGQRFNLKNSQCTSISSVFTHGFGNVGLGKKR</sequence>
<dbReference type="EMBL" id="NEDP02005493">
    <property type="protein sequence ID" value="OWF39985.1"/>
    <property type="molecule type" value="Genomic_DNA"/>
</dbReference>
<comment type="caution">
    <text evidence="2">The sequence shown here is derived from an EMBL/GenBank/DDBJ whole genome shotgun (WGS) entry which is preliminary data.</text>
</comment>
<organism evidence="2 3">
    <name type="scientific">Mizuhopecten yessoensis</name>
    <name type="common">Japanese scallop</name>
    <name type="synonym">Patinopecten yessoensis</name>
    <dbReference type="NCBI Taxonomy" id="6573"/>
    <lineage>
        <taxon>Eukaryota</taxon>
        <taxon>Metazoa</taxon>
        <taxon>Spiralia</taxon>
        <taxon>Lophotrochozoa</taxon>
        <taxon>Mollusca</taxon>
        <taxon>Bivalvia</taxon>
        <taxon>Autobranchia</taxon>
        <taxon>Pteriomorphia</taxon>
        <taxon>Pectinida</taxon>
        <taxon>Pectinoidea</taxon>
        <taxon>Pectinidae</taxon>
        <taxon>Mizuhopecten</taxon>
    </lineage>
</organism>
<name>A0A210PU52_MIZYE</name>